<dbReference type="PANTHER" id="PTHR43409:SF16">
    <property type="entry name" value="SLR0320 PROTEIN"/>
    <property type="match status" value="1"/>
</dbReference>
<dbReference type="AlphaFoldDB" id="A0A1F4TRH0"/>
<evidence type="ECO:0000259" key="6">
    <source>
        <dbReference type="PROSITE" id="PS51332"/>
    </source>
</evidence>
<evidence type="ECO:0000313" key="9">
    <source>
        <dbReference type="Proteomes" id="UP000177309"/>
    </source>
</evidence>
<dbReference type="InterPro" id="IPR051198">
    <property type="entry name" value="BchE-like"/>
</dbReference>
<dbReference type="InterPro" id="IPR034466">
    <property type="entry name" value="Methyltransferase_Class_B"/>
</dbReference>
<dbReference type="CDD" id="cd02068">
    <property type="entry name" value="radical_SAM_B12_BD"/>
    <property type="match status" value="1"/>
</dbReference>
<proteinExistence type="predicted"/>
<protein>
    <submittedName>
        <fullName evidence="8">Uncharacterized protein</fullName>
    </submittedName>
</protein>
<dbReference type="InterPro" id="IPR023404">
    <property type="entry name" value="rSAM_horseshoe"/>
</dbReference>
<sequence length="455" mass="51736">MNNQIKEKKRILLISPPFYRLMGSHFNGLNLGLSYIAAVLQQQGHEVRIYNADYLDTDSYLNQREIFQHYGAYKEALNDLNHPIWEEVSDAIKAFSPDVVGISVYTAAIKSSKNIARMIKAVNEKILVIVGGPHPTLDAEGTLQCQDFDLAIRGEGEENFLELLSGKETQSILGLSYRKGTKIIHNPDRPFIENLDSIPLPSRDLFWNNGQGLKKLDLGYILTGRGCPFCCTFCASPAIWKRKTRFRSVESVLREIEMVLKDNPTTIIYFVDDTFTLKKDRAKEICRQIIERGYNFKWKCDTRADCLDEELVKLMKWAGCICAKIGVESGSERIIKQIKKNATKEVMMRAARLIKAAGISLTVYLMAGFPGETDADLRETIEFAKELQADYYSLSVLAPYYGTEIYEEVKDKLDKEHWEYFFHQSGDMILNDGLSLAVVDEFLKLNETVSKGARI</sequence>
<dbReference type="Gene3D" id="3.80.30.20">
    <property type="entry name" value="tm_1862 like domain"/>
    <property type="match status" value="1"/>
</dbReference>
<evidence type="ECO:0000256" key="1">
    <source>
        <dbReference type="ARBA" id="ARBA00001966"/>
    </source>
</evidence>
<dbReference type="GO" id="GO:0031419">
    <property type="term" value="F:cobalamin binding"/>
    <property type="evidence" value="ECO:0007669"/>
    <property type="project" value="InterPro"/>
</dbReference>
<dbReference type="GO" id="GO:0003824">
    <property type="term" value="F:catalytic activity"/>
    <property type="evidence" value="ECO:0007669"/>
    <property type="project" value="InterPro"/>
</dbReference>
<evidence type="ECO:0000256" key="4">
    <source>
        <dbReference type="ARBA" id="ARBA00023004"/>
    </source>
</evidence>
<evidence type="ECO:0000256" key="3">
    <source>
        <dbReference type="ARBA" id="ARBA00022723"/>
    </source>
</evidence>
<dbReference type="InterPro" id="IPR006638">
    <property type="entry name" value="Elp3/MiaA/NifB-like_rSAM"/>
</dbReference>
<dbReference type="PANTHER" id="PTHR43409">
    <property type="entry name" value="ANAEROBIC MAGNESIUM-PROTOPORPHYRIN IX MONOMETHYL ESTER CYCLASE-RELATED"/>
    <property type="match status" value="1"/>
</dbReference>
<comment type="cofactor">
    <cofactor evidence="1">
        <name>[4Fe-4S] cluster</name>
        <dbReference type="ChEBI" id="CHEBI:49883"/>
    </cofactor>
</comment>
<dbReference type="PROSITE" id="PS51918">
    <property type="entry name" value="RADICAL_SAM"/>
    <property type="match status" value="1"/>
</dbReference>
<dbReference type="InterPro" id="IPR007197">
    <property type="entry name" value="rSAM"/>
</dbReference>
<comment type="caution">
    <text evidence="8">The sequence shown here is derived from an EMBL/GenBank/DDBJ whole genome shotgun (WGS) entry which is preliminary data.</text>
</comment>
<evidence type="ECO:0000256" key="5">
    <source>
        <dbReference type="ARBA" id="ARBA00023014"/>
    </source>
</evidence>
<evidence type="ECO:0000259" key="7">
    <source>
        <dbReference type="PROSITE" id="PS51918"/>
    </source>
</evidence>
<dbReference type="InterPro" id="IPR058240">
    <property type="entry name" value="rSAM_sf"/>
</dbReference>
<dbReference type="SFLD" id="SFLDG01082">
    <property type="entry name" value="B12-binding_domain_containing"/>
    <property type="match status" value="1"/>
</dbReference>
<dbReference type="Proteomes" id="UP000177309">
    <property type="component" value="Unassembled WGS sequence"/>
</dbReference>
<dbReference type="InterPro" id="IPR036724">
    <property type="entry name" value="Cobalamin-bd_sf"/>
</dbReference>
<dbReference type="SUPFAM" id="SSF52242">
    <property type="entry name" value="Cobalamin (vitamin B12)-binding domain"/>
    <property type="match status" value="1"/>
</dbReference>
<dbReference type="CDD" id="cd01335">
    <property type="entry name" value="Radical_SAM"/>
    <property type="match status" value="1"/>
</dbReference>
<dbReference type="GO" id="GO:0046872">
    <property type="term" value="F:metal ion binding"/>
    <property type="evidence" value="ECO:0007669"/>
    <property type="project" value="UniProtKB-KW"/>
</dbReference>
<accession>A0A1F4TRH0</accession>
<keyword evidence="3" id="KW-0479">Metal-binding</keyword>
<gene>
    <name evidence="8" type="ORF">A2462_06220</name>
</gene>
<dbReference type="Pfam" id="PF04055">
    <property type="entry name" value="Radical_SAM"/>
    <property type="match status" value="1"/>
</dbReference>
<keyword evidence="4" id="KW-0408">Iron</keyword>
<evidence type="ECO:0000313" key="8">
    <source>
        <dbReference type="EMBL" id="OGC35130.1"/>
    </source>
</evidence>
<dbReference type="Gene3D" id="3.40.50.280">
    <property type="entry name" value="Cobalamin-binding domain"/>
    <property type="match status" value="1"/>
</dbReference>
<keyword evidence="5" id="KW-0411">Iron-sulfur</keyword>
<dbReference type="GO" id="GO:0005829">
    <property type="term" value="C:cytosol"/>
    <property type="evidence" value="ECO:0007669"/>
    <property type="project" value="TreeGrafter"/>
</dbReference>
<organism evidence="8 9">
    <name type="scientific">candidate division WOR-1 bacterium RIFOXYC2_FULL_41_25</name>
    <dbReference type="NCBI Taxonomy" id="1802586"/>
    <lineage>
        <taxon>Bacteria</taxon>
        <taxon>Bacillati</taxon>
        <taxon>Saganbacteria</taxon>
    </lineage>
</organism>
<dbReference type="PROSITE" id="PS51332">
    <property type="entry name" value="B12_BINDING"/>
    <property type="match status" value="1"/>
</dbReference>
<dbReference type="InterPro" id="IPR006158">
    <property type="entry name" value="Cobalamin-bd"/>
</dbReference>
<dbReference type="EMBL" id="MEUI01000008">
    <property type="protein sequence ID" value="OGC35130.1"/>
    <property type="molecule type" value="Genomic_DNA"/>
</dbReference>
<evidence type="ECO:0000256" key="2">
    <source>
        <dbReference type="ARBA" id="ARBA00022691"/>
    </source>
</evidence>
<dbReference type="SUPFAM" id="SSF102114">
    <property type="entry name" value="Radical SAM enzymes"/>
    <property type="match status" value="1"/>
</dbReference>
<dbReference type="SMART" id="SM00729">
    <property type="entry name" value="Elp3"/>
    <property type="match status" value="1"/>
</dbReference>
<dbReference type="GO" id="GO:0051539">
    <property type="term" value="F:4 iron, 4 sulfur cluster binding"/>
    <property type="evidence" value="ECO:0007669"/>
    <property type="project" value="UniProtKB-KW"/>
</dbReference>
<name>A0A1F4TRH0_UNCSA</name>
<reference evidence="8 9" key="1">
    <citation type="journal article" date="2016" name="Nat. Commun.">
        <title>Thousands of microbial genomes shed light on interconnected biogeochemical processes in an aquifer system.</title>
        <authorList>
            <person name="Anantharaman K."/>
            <person name="Brown C.T."/>
            <person name="Hug L.A."/>
            <person name="Sharon I."/>
            <person name="Castelle C.J."/>
            <person name="Probst A.J."/>
            <person name="Thomas B.C."/>
            <person name="Singh A."/>
            <person name="Wilkins M.J."/>
            <person name="Karaoz U."/>
            <person name="Brodie E.L."/>
            <person name="Williams K.H."/>
            <person name="Hubbard S.S."/>
            <person name="Banfield J.F."/>
        </authorList>
    </citation>
    <scope>NUCLEOTIDE SEQUENCE [LARGE SCALE GENOMIC DNA]</scope>
</reference>
<dbReference type="SFLD" id="SFLDS00029">
    <property type="entry name" value="Radical_SAM"/>
    <property type="match status" value="1"/>
</dbReference>
<keyword evidence="2" id="KW-0949">S-adenosyl-L-methionine</keyword>
<dbReference type="Pfam" id="PF02310">
    <property type="entry name" value="B12-binding"/>
    <property type="match status" value="1"/>
</dbReference>
<feature type="domain" description="B12-binding" evidence="6">
    <location>
        <begin position="8"/>
        <end position="174"/>
    </location>
</feature>
<feature type="domain" description="Radical SAM core" evidence="7">
    <location>
        <begin position="213"/>
        <end position="431"/>
    </location>
</feature>
<dbReference type="SFLD" id="SFLDG01123">
    <property type="entry name" value="methyltransferase_(Class_B)"/>
    <property type="match status" value="1"/>
</dbReference>